<accession>A0A1Y6C298</accession>
<dbReference type="EMBL" id="FWZX01000014">
    <property type="protein sequence ID" value="SMF41625.1"/>
    <property type="molecule type" value="Genomic_DNA"/>
</dbReference>
<proteinExistence type="predicted"/>
<name>A0A1Y6C298_9PROT</name>
<protein>
    <submittedName>
        <fullName evidence="1">Uncharacterized protein</fullName>
    </submittedName>
</protein>
<evidence type="ECO:0000313" key="1">
    <source>
        <dbReference type="EMBL" id="SMF41625.1"/>
    </source>
</evidence>
<keyword evidence="2" id="KW-1185">Reference proteome</keyword>
<reference evidence="1 2" key="1">
    <citation type="submission" date="2017-04" db="EMBL/GenBank/DDBJ databases">
        <authorList>
            <person name="Afonso C.L."/>
            <person name="Miller P.J."/>
            <person name="Scott M.A."/>
            <person name="Spackman E."/>
            <person name="Goraichik I."/>
            <person name="Dimitrov K.M."/>
            <person name="Suarez D.L."/>
            <person name="Swayne D.E."/>
        </authorList>
    </citation>
    <scope>NUCLEOTIDE SEQUENCE [LARGE SCALE GENOMIC DNA]</scope>
    <source>
        <strain evidence="1 2">USBA 355</strain>
    </source>
</reference>
<evidence type="ECO:0000313" key="2">
    <source>
        <dbReference type="Proteomes" id="UP000192917"/>
    </source>
</evidence>
<organism evidence="1 2">
    <name type="scientific">Tistlia consotensis USBA 355</name>
    <dbReference type="NCBI Taxonomy" id="560819"/>
    <lineage>
        <taxon>Bacteria</taxon>
        <taxon>Pseudomonadati</taxon>
        <taxon>Pseudomonadota</taxon>
        <taxon>Alphaproteobacteria</taxon>
        <taxon>Rhodospirillales</taxon>
        <taxon>Rhodovibrionaceae</taxon>
        <taxon>Tistlia</taxon>
    </lineage>
</organism>
<sequence>MTGGHPRGCGRAVPVLLAFLVALSVGALGPAVAEAAKLSIWPNGERGPEVEAMNAMMRYMAPIPDSASASLATRYNHVGARQGLADSYAASFRDVRLVTGTRFGGLVSSSKGSFGVHRFTQEAPRPAVRRPPEAAGVADLYTLKLQSQRGYVGIGMWAVCGHYQITFDGDFHWKTEELGPAGPAQLEADMARETRAVLLAGAERICGKGARQVPPPAAAPKAPPPVAVEVTQRGAPDRPWQTLPASLPPGARLELRIATRPARAGLVALAGKAGPAGGRFAVTPEVAELDGAGRAVVEAVAPDAPGRYELVFVLMLNGEESERSATIALEVAAPTPLLTDGKRTWRPVPVAAAAADSLRCRLEQDAAVASVFYGGPVERKARELLTDPAARADLEAFAADELRRLSKDSGWRPSSDPQAAAARFARLFAESWKWGVDVNVKMTGNLLAEWPIAETYGQTFEVTGDVMRYTGVEASRFKVGDVLDKVGLAAAGIELWLGLRDAATATQQEEALNKFGFALTDATLGQVAGDLLGSGAGLATWYVDFLLSETRDALMAKLEQRWIDGFARWAIERHWVGRLSGSRVDRAAMDKVVALLDRGGNLEQAILQDLLDTLNAEDMETRTQIPVARGEGEAIARDLPRVFVRRLLHAEEMPVGEGSEHVLLTPRAFYAEAHRRVVNRRLLDRARIVAEALVRGEAVLLSRLDARRYLGRFRLVAESDPGVGLGGLTVRRWCDDPVEEQPSWQSAADGSLAVSVTGLDFDEDDGIVLEVTGPAGVTARFALKQDDLRRQ</sequence>
<dbReference type="AlphaFoldDB" id="A0A1Y6C298"/>
<dbReference type="STRING" id="560819.SAMN05428998_114111"/>
<dbReference type="Proteomes" id="UP000192917">
    <property type="component" value="Unassembled WGS sequence"/>
</dbReference>
<gene>
    <name evidence="1" type="ORF">SAMN05428998_114111</name>
</gene>